<evidence type="ECO:0000313" key="2">
    <source>
        <dbReference type="Proteomes" id="UP001143856"/>
    </source>
</evidence>
<dbReference type="Proteomes" id="UP001143856">
    <property type="component" value="Unassembled WGS sequence"/>
</dbReference>
<accession>A0ACC1PD06</accession>
<comment type="caution">
    <text evidence="1">The sequence shown here is derived from an EMBL/GenBank/DDBJ whole genome shotgun (WGS) entry which is preliminary data.</text>
</comment>
<sequence>MGVDEGFDMVPRLSRGSEDMREWGRFIDIVRKYYQDDAQVKVYDGYIEFDAGEHPMLPFDGHKFLRFSSKITGRSDKPHHVCDYIKSVRAIARSIFGSRVRPWTEAADQFGFYDWRDVHDSIKSFTNDSTTITVSRFATDGNDGSVADYPLRLLNDQLYEILDIPNKGRGLVARCNIRSGTRILYEKPLLIVRSTSPDLVHRTVASKLMALSKEEQRQFFSMHNNFPGQHAFAGIVKTNALPCGSNAVTAGVYVKIGLINHSCLSNCHNSWNSETQHETIHAIKDILAGEELTIAYDKGIPTAARQGFLRSSFGFDCRCELCTCPLPEQQASDDRRRQIQLLDEQVGDSYTVTTNPTVSLQACHTLLKVLLDEYGTSGMALVARLYYDAFQIAITHGDQARAKVFAERAYKARVACEGEDNPVTKRINGFMKNPASHDSFALGSKMWRSSKTAQPRNLGAEDFEKWLWRRQGSS</sequence>
<organism evidence="1 2">
    <name type="scientific">Xylaria curta</name>
    <dbReference type="NCBI Taxonomy" id="42375"/>
    <lineage>
        <taxon>Eukaryota</taxon>
        <taxon>Fungi</taxon>
        <taxon>Dikarya</taxon>
        <taxon>Ascomycota</taxon>
        <taxon>Pezizomycotina</taxon>
        <taxon>Sordariomycetes</taxon>
        <taxon>Xylariomycetidae</taxon>
        <taxon>Xylariales</taxon>
        <taxon>Xylariaceae</taxon>
        <taxon>Xylaria</taxon>
    </lineage>
</organism>
<protein>
    <submittedName>
        <fullName evidence="1">Uncharacterized protein</fullName>
    </submittedName>
</protein>
<name>A0ACC1PD06_9PEZI</name>
<reference evidence="1" key="1">
    <citation type="submission" date="2022-10" db="EMBL/GenBank/DDBJ databases">
        <title>Genome Sequence of Xylaria curta.</title>
        <authorList>
            <person name="Buettner E."/>
        </authorList>
    </citation>
    <scope>NUCLEOTIDE SEQUENCE</scope>
    <source>
        <strain evidence="1">Babe10</strain>
    </source>
</reference>
<gene>
    <name evidence="1" type="ORF">NUW58_g2994</name>
</gene>
<proteinExistence type="predicted"/>
<keyword evidence="2" id="KW-1185">Reference proteome</keyword>
<dbReference type="EMBL" id="JAPDGR010000427">
    <property type="protein sequence ID" value="KAJ2990352.1"/>
    <property type="molecule type" value="Genomic_DNA"/>
</dbReference>
<evidence type="ECO:0000313" key="1">
    <source>
        <dbReference type="EMBL" id="KAJ2990352.1"/>
    </source>
</evidence>